<name>A0ACB9RP63_9MYRT</name>
<organism evidence="1 2">
    <name type="scientific">Melastoma candidum</name>
    <dbReference type="NCBI Taxonomy" id="119954"/>
    <lineage>
        <taxon>Eukaryota</taxon>
        <taxon>Viridiplantae</taxon>
        <taxon>Streptophyta</taxon>
        <taxon>Embryophyta</taxon>
        <taxon>Tracheophyta</taxon>
        <taxon>Spermatophyta</taxon>
        <taxon>Magnoliopsida</taxon>
        <taxon>eudicotyledons</taxon>
        <taxon>Gunneridae</taxon>
        <taxon>Pentapetalae</taxon>
        <taxon>rosids</taxon>
        <taxon>malvids</taxon>
        <taxon>Myrtales</taxon>
        <taxon>Melastomataceae</taxon>
        <taxon>Melastomatoideae</taxon>
        <taxon>Melastomateae</taxon>
        <taxon>Melastoma</taxon>
    </lineage>
</organism>
<dbReference type="EMBL" id="CM042882">
    <property type="protein sequence ID" value="KAI4380252.1"/>
    <property type="molecule type" value="Genomic_DNA"/>
</dbReference>
<keyword evidence="2" id="KW-1185">Reference proteome</keyword>
<gene>
    <name evidence="1" type="ORF">MLD38_006465</name>
</gene>
<reference evidence="2" key="1">
    <citation type="journal article" date="2023" name="Front. Plant Sci.">
        <title>Chromosomal-level genome assembly of Melastoma candidum provides insights into trichome evolution.</title>
        <authorList>
            <person name="Zhong Y."/>
            <person name="Wu W."/>
            <person name="Sun C."/>
            <person name="Zou P."/>
            <person name="Liu Y."/>
            <person name="Dai S."/>
            <person name="Zhou R."/>
        </authorList>
    </citation>
    <scope>NUCLEOTIDE SEQUENCE [LARGE SCALE GENOMIC DNA]</scope>
</reference>
<proteinExistence type="predicted"/>
<accession>A0ACB9RP63</accession>
<dbReference type="Proteomes" id="UP001057402">
    <property type="component" value="Chromosome 3"/>
</dbReference>
<comment type="caution">
    <text evidence="1">The sequence shown here is derived from an EMBL/GenBank/DDBJ whole genome shotgun (WGS) entry which is preliminary data.</text>
</comment>
<evidence type="ECO:0000313" key="1">
    <source>
        <dbReference type="EMBL" id="KAI4380252.1"/>
    </source>
</evidence>
<protein>
    <submittedName>
        <fullName evidence="1">Uncharacterized protein</fullName>
    </submittedName>
</protein>
<sequence>MRHLKKDCYRYKNWLEKQKKKNVGGKPSALVCFESNLADVSSNTWWIDSGASVHIVMTLQGFQRQRMPNEYDGKVKVGNNAKAAVEFIGVVRLPLDLGFELVLENVLYIPTFRRNLISVHVLDKVGFSCLFQNGIMQLSLNSKVVGSATLSNGLYRLDLVPSYGVESLCAESSAPKRVLSNEKSSMLWHKRLGHIYKERVEPL</sequence>
<evidence type="ECO:0000313" key="2">
    <source>
        <dbReference type="Proteomes" id="UP001057402"/>
    </source>
</evidence>